<proteinExistence type="predicted"/>
<dbReference type="EnsemblPlants" id="AET5Gv20775300.1">
    <property type="protein sequence ID" value="AET5Gv20775300.1"/>
    <property type="gene ID" value="AET5Gv20775300"/>
</dbReference>
<reference evidence="2" key="1">
    <citation type="journal article" date="2014" name="Science">
        <title>Ancient hybridizations among the ancestral genomes of bread wheat.</title>
        <authorList>
            <consortium name="International Wheat Genome Sequencing Consortium,"/>
            <person name="Marcussen T."/>
            <person name="Sandve S.R."/>
            <person name="Heier L."/>
            <person name="Spannagl M."/>
            <person name="Pfeifer M."/>
            <person name="Jakobsen K.S."/>
            <person name="Wulff B.B."/>
            <person name="Steuernagel B."/>
            <person name="Mayer K.F."/>
            <person name="Olsen O.A."/>
        </authorList>
    </citation>
    <scope>NUCLEOTIDE SEQUENCE [LARGE SCALE GENOMIC DNA]</scope>
    <source>
        <strain evidence="2">cv. AL8/78</strain>
    </source>
</reference>
<evidence type="ECO:0000313" key="2">
    <source>
        <dbReference type="Proteomes" id="UP000015105"/>
    </source>
</evidence>
<dbReference type="PANTHER" id="PTHR47718">
    <property type="entry name" value="OS01G0519700 PROTEIN"/>
    <property type="match status" value="1"/>
</dbReference>
<reference evidence="1" key="5">
    <citation type="journal article" date="2021" name="G3 (Bethesda)">
        <title>Aegilops tauschii genome assembly Aet v5.0 features greater sequence contiguity and improved annotation.</title>
        <authorList>
            <person name="Wang L."/>
            <person name="Zhu T."/>
            <person name="Rodriguez J.C."/>
            <person name="Deal K.R."/>
            <person name="Dubcovsky J."/>
            <person name="McGuire P.E."/>
            <person name="Lux T."/>
            <person name="Spannagl M."/>
            <person name="Mayer K.F.X."/>
            <person name="Baldrich P."/>
            <person name="Meyers B.C."/>
            <person name="Huo N."/>
            <person name="Gu Y.Q."/>
            <person name="Zhou H."/>
            <person name="Devos K.M."/>
            <person name="Bennetzen J.L."/>
            <person name="Unver T."/>
            <person name="Budak H."/>
            <person name="Gulick P.J."/>
            <person name="Galiba G."/>
            <person name="Kalapos B."/>
            <person name="Nelson D.R."/>
            <person name="Li P."/>
            <person name="You F.M."/>
            <person name="Luo M.C."/>
            <person name="Dvorak J."/>
        </authorList>
    </citation>
    <scope>NUCLEOTIDE SEQUENCE [LARGE SCALE GENOMIC DNA]</scope>
    <source>
        <strain evidence="1">cv. AL8/78</strain>
    </source>
</reference>
<accession>A0A453LHM8</accession>
<protein>
    <submittedName>
        <fullName evidence="1">Uncharacterized protein</fullName>
    </submittedName>
</protein>
<dbReference type="AlphaFoldDB" id="A0A453LHM8"/>
<keyword evidence="2" id="KW-1185">Reference proteome</keyword>
<evidence type="ECO:0000313" key="1">
    <source>
        <dbReference type="EnsemblPlants" id="AET5Gv20775300.1"/>
    </source>
</evidence>
<dbReference type="PANTHER" id="PTHR47718:SF5">
    <property type="entry name" value="PROTEIN FAR1-RELATED SEQUENCE 8-LIKE"/>
    <property type="match status" value="1"/>
</dbReference>
<organism evidence="1 2">
    <name type="scientific">Aegilops tauschii subsp. strangulata</name>
    <name type="common">Goatgrass</name>
    <dbReference type="NCBI Taxonomy" id="200361"/>
    <lineage>
        <taxon>Eukaryota</taxon>
        <taxon>Viridiplantae</taxon>
        <taxon>Streptophyta</taxon>
        <taxon>Embryophyta</taxon>
        <taxon>Tracheophyta</taxon>
        <taxon>Spermatophyta</taxon>
        <taxon>Magnoliopsida</taxon>
        <taxon>Liliopsida</taxon>
        <taxon>Poales</taxon>
        <taxon>Poaceae</taxon>
        <taxon>BOP clade</taxon>
        <taxon>Pooideae</taxon>
        <taxon>Triticodae</taxon>
        <taxon>Triticeae</taxon>
        <taxon>Triticinae</taxon>
        <taxon>Aegilops</taxon>
    </lineage>
</organism>
<sequence>KRKVSNYGTTINRELENSDVMEVQQYFENKQAESPGFCYSMEVYAKNKVRSVFWTDARSRIMYQEYGDCISFDTTFLTNKYNLPFAPFVGVSPHGKTYLF</sequence>
<dbReference type="Proteomes" id="UP000015105">
    <property type="component" value="Chromosome 5D"/>
</dbReference>
<reference evidence="2" key="2">
    <citation type="journal article" date="2017" name="Nat. Plants">
        <title>The Aegilops tauschii genome reveals multiple impacts of transposons.</title>
        <authorList>
            <person name="Zhao G."/>
            <person name="Zou C."/>
            <person name="Li K."/>
            <person name="Wang K."/>
            <person name="Li T."/>
            <person name="Gao L."/>
            <person name="Zhang X."/>
            <person name="Wang H."/>
            <person name="Yang Z."/>
            <person name="Liu X."/>
            <person name="Jiang W."/>
            <person name="Mao L."/>
            <person name="Kong X."/>
            <person name="Jiao Y."/>
            <person name="Jia J."/>
        </authorList>
    </citation>
    <scope>NUCLEOTIDE SEQUENCE [LARGE SCALE GENOMIC DNA]</scope>
    <source>
        <strain evidence="2">cv. AL8/78</strain>
    </source>
</reference>
<name>A0A453LHM8_AEGTS</name>
<dbReference type="Gramene" id="AET5Gv20775300.1">
    <property type="protein sequence ID" value="AET5Gv20775300.1"/>
    <property type="gene ID" value="AET5Gv20775300"/>
</dbReference>
<reference evidence="1" key="4">
    <citation type="submission" date="2019-03" db="UniProtKB">
        <authorList>
            <consortium name="EnsemblPlants"/>
        </authorList>
    </citation>
    <scope>IDENTIFICATION</scope>
</reference>
<reference evidence="1" key="3">
    <citation type="journal article" date="2017" name="Nature">
        <title>Genome sequence of the progenitor of the wheat D genome Aegilops tauschii.</title>
        <authorList>
            <person name="Luo M.C."/>
            <person name="Gu Y.Q."/>
            <person name="Puiu D."/>
            <person name="Wang H."/>
            <person name="Twardziok S.O."/>
            <person name="Deal K.R."/>
            <person name="Huo N."/>
            <person name="Zhu T."/>
            <person name="Wang L."/>
            <person name="Wang Y."/>
            <person name="McGuire P.E."/>
            <person name="Liu S."/>
            <person name="Long H."/>
            <person name="Ramasamy R.K."/>
            <person name="Rodriguez J.C."/>
            <person name="Van S.L."/>
            <person name="Yuan L."/>
            <person name="Wang Z."/>
            <person name="Xia Z."/>
            <person name="Xiao L."/>
            <person name="Anderson O.D."/>
            <person name="Ouyang S."/>
            <person name="Liang Y."/>
            <person name="Zimin A.V."/>
            <person name="Pertea G."/>
            <person name="Qi P."/>
            <person name="Bennetzen J.L."/>
            <person name="Dai X."/>
            <person name="Dawson M.W."/>
            <person name="Muller H.G."/>
            <person name="Kugler K."/>
            <person name="Rivarola-Duarte L."/>
            <person name="Spannagl M."/>
            <person name="Mayer K.F.X."/>
            <person name="Lu F.H."/>
            <person name="Bevan M.W."/>
            <person name="Leroy P."/>
            <person name="Li P."/>
            <person name="You F.M."/>
            <person name="Sun Q."/>
            <person name="Liu Z."/>
            <person name="Lyons E."/>
            <person name="Wicker T."/>
            <person name="Salzberg S.L."/>
            <person name="Devos K.M."/>
            <person name="Dvorak J."/>
        </authorList>
    </citation>
    <scope>NUCLEOTIDE SEQUENCE [LARGE SCALE GENOMIC DNA]</scope>
    <source>
        <strain evidence="1">cv. AL8/78</strain>
    </source>
</reference>